<evidence type="ECO:0000313" key="5">
    <source>
        <dbReference type="Proteomes" id="UP000092024"/>
    </source>
</evidence>
<dbReference type="Proteomes" id="UP000092024">
    <property type="component" value="Unassembled WGS sequence"/>
</dbReference>
<feature type="domain" description="Copper amine oxidase-like N-terminal" evidence="3">
    <location>
        <begin position="108"/>
        <end position="200"/>
    </location>
</feature>
<dbReference type="EMBL" id="LYPA01000044">
    <property type="protein sequence ID" value="OBR66730.1"/>
    <property type="molecule type" value="Genomic_DNA"/>
</dbReference>
<keyword evidence="5" id="KW-1185">Reference proteome</keyword>
<reference evidence="4 5" key="1">
    <citation type="submission" date="2016-05" db="EMBL/GenBank/DDBJ databases">
        <title>Paenibacillus oryzae. sp. nov., isolated from the rice root.</title>
        <authorList>
            <person name="Zhang J."/>
            <person name="Zhang X."/>
        </authorList>
    </citation>
    <scope>NUCLEOTIDE SEQUENCE [LARGE SCALE GENOMIC DNA]</scope>
    <source>
        <strain evidence="4 5">1DrF-4</strain>
    </source>
</reference>
<dbReference type="InterPro" id="IPR012854">
    <property type="entry name" value="Cu_amine_oxidase-like_N"/>
</dbReference>
<gene>
    <name evidence="4" type="ORF">A7K91_00155</name>
</gene>
<dbReference type="InterPro" id="IPR036582">
    <property type="entry name" value="Mao_N_sf"/>
</dbReference>
<comment type="caution">
    <text evidence="4">The sequence shown here is derived from an EMBL/GenBank/DDBJ whole genome shotgun (WGS) entry which is preliminary data.</text>
</comment>
<evidence type="ECO:0000313" key="4">
    <source>
        <dbReference type="EMBL" id="OBR66730.1"/>
    </source>
</evidence>
<dbReference type="STRING" id="1844972.A7K91_00155"/>
<feature type="region of interest" description="Disordered" evidence="1">
    <location>
        <begin position="55"/>
        <end position="92"/>
    </location>
</feature>
<accession>A0A1A5YMU6</accession>
<dbReference type="AlphaFoldDB" id="A0A1A5YMU6"/>
<feature type="chain" id="PRO_5008340522" description="Copper amine oxidase-like N-terminal domain-containing protein" evidence="2">
    <location>
        <begin position="25"/>
        <end position="204"/>
    </location>
</feature>
<feature type="compositionally biased region" description="Polar residues" evidence="1">
    <location>
        <begin position="79"/>
        <end position="92"/>
    </location>
</feature>
<dbReference type="SUPFAM" id="SSF55383">
    <property type="entry name" value="Copper amine oxidase, domain N"/>
    <property type="match status" value="1"/>
</dbReference>
<dbReference type="InterPro" id="IPR047773">
    <property type="entry name" value="YHYH_dom_bact"/>
</dbReference>
<dbReference type="NCBIfam" id="NF033223">
    <property type="entry name" value="YHYH_alt"/>
    <property type="match status" value="1"/>
</dbReference>
<evidence type="ECO:0000256" key="2">
    <source>
        <dbReference type="SAM" id="SignalP"/>
    </source>
</evidence>
<keyword evidence="2" id="KW-0732">Signal</keyword>
<name>A0A1A5YMU6_9BACL</name>
<dbReference type="RefSeq" id="WP_068681382.1">
    <property type="nucleotide sequence ID" value="NZ_LYPA01000044.1"/>
</dbReference>
<feature type="signal peptide" evidence="2">
    <location>
        <begin position="1"/>
        <end position="24"/>
    </location>
</feature>
<feature type="compositionally biased region" description="Low complexity" evidence="1">
    <location>
        <begin position="55"/>
        <end position="72"/>
    </location>
</feature>
<proteinExistence type="predicted"/>
<protein>
    <recommendedName>
        <fullName evidence="3">Copper amine oxidase-like N-terminal domain-containing protein</fullName>
    </recommendedName>
</protein>
<evidence type="ECO:0000256" key="1">
    <source>
        <dbReference type="SAM" id="MobiDB-lite"/>
    </source>
</evidence>
<dbReference type="OrthoDB" id="1656058at2"/>
<dbReference type="Pfam" id="PF07833">
    <property type="entry name" value="Cu_amine_oxidN1"/>
    <property type="match status" value="1"/>
</dbReference>
<organism evidence="4 5">
    <name type="scientific">Paenibacillus oryzae</name>
    <dbReference type="NCBI Taxonomy" id="1844972"/>
    <lineage>
        <taxon>Bacteria</taxon>
        <taxon>Bacillati</taxon>
        <taxon>Bacillota</taxon>
        <taxon>Bacilli</taxon>
        <taxon>Bacillales</taxon>
        <taxon>Paenibacillaceae</taxon>
        <taxon>Paenibacillus</taxon>
    </lineage>
</organism>
<sequence length="204" mass="21747">MKTFIKTGFITLTILLLFTTIASAHSGRTDANGGHNCSQKSKDKGLCTGYHYHNSGKSSGSSRSSSGTSSESGGSGSSTKDNTGGTNSSSVDTKNTAAKYAKSSVQLYVNDKQVALKTSPLLKDNTNYFPVKETAAALGATAEWNALNSELTIVREKTKFVLDPKKDKLLLQDGTDYIPIRIIVEGLGATLTFDKNKNIINVKL</sequence>
<evidence type="ECO:0000259" key="3">
    <source>
        <dbReference type="Pfam" id="PF07833"/>
    </source>
</evidence>